<dbReference type="KEGG" id="cyj:Cyan7822_5079"/>
<evidence type="ECO:0000259" key="1">
    <source>
        <dbReference type="Pfam" id="PF12146"/>
    </source>
</evidence>
<dbReference type="ESTHER" id="cyap2-e0uje8">
    <property type="family name" value="Monoglyceridelipase_lysophospholip"/>
</dbReference>
<gene>
    <name evidence="2" type="ordered locus">Cyan7822_5079</name>
</gene>
<dbReference type="Proteomes" id="UP000008206">
    <property type="component" value="Chromosome"/>
</dbReference>
<dbReference type="Gene3D" id="3.40.50.1820">
    <property type="entry name" value="alpha/beta hydrolase"/>
    <property type="match status" value="1"/>
</dbReference>
<sequence>MGEYQQGTFPGVGGVELSYQSWHPPAAPCAILTIVHGLGGHGGLFANIINYLLPLNYAIYTCDLRGHGRSPGQRAYINSWDEFRGDIDAFLTFIKQQEAHCPCFLYGNSLGAIIVLDYSLSYPDKIQGVIAAGAPLGRVGVSPLRLMIGKILSRVWPRFSINTGIPLKAGTRDQEVLSNYVNDPLRHTQGTARLATEMFATVKKIQSQTSHFKTPLLLLHGGKDHISLPEGVRTFFSHVTYPDKKFLEYSEAFHELHNELNYQEIMADLVDWLEAHR</sequence>
<evidence type="ECO:0000313" key="2">
    <source>
        <dbReference type="EMBL" id="ADN16966.1"/>
    </source>
</evidence>
<dbReference type="InterPro" id="IPR022742">
    <property type="entry name" value="Hydrolase_4"/>
</dbReference>
<dbReference type="InterPro" id="IPR029058">
    <property type="entry name" value="AB_hydrolase_fold"/>
</dbReference>
<dbReference type="PRINTS" id="PR00111">
    <property type="entry name" value="ABHYDROLASE"/>
</dbReference>
<accession>E0UJE8</accession>
<dbReference type="RefSeq" id="WP_013325004.1">
    <property type="nucleotide sequence ID" value="NC_014501.1"/>
</dbReference>
<evidence type="ECO:0000313" key="3">
    <source>
        <dbReference type="Proteomes" id="UP000008206"/>
    </source>
</evidence>
<dbReference type="PANTHER" id="PTHR11614">
    <property type="entry name" value="PHOSPHOLIPASE-RELATED"/>
    <property type="match status" value="1"/>
</dbReference>
<dbReference type="GO" id="GO:0016787">
    <property type="term" value="F:hydrolase activity"/>
    <property type="evidence" value="ECO:0007669"/>
    <property type="project" value="UniProtKB-KW"/>
</dbReference>
<protein>
    <submittedName>
        <fullName evidence="2">Alpha/beta hydrolase fold protein</fullName>
    </submittedName>
</protein>
<name>E0UJE8_GLOV7</name>
<organism evidence="2 3">
    <name type="scientific">Gloeothece verrucosa (strain PCC 7822)</name>
    <name type="common">Cyanothece sp. (strain PCC 7822)</name>
    <dbReference type="NCBI Taxonomy" id="497965"/>
    <lineage>
        <taxon>Bacteria</taxon>
        <taxon>Bacillati</taxon>
        <taxon>Cyanobacteriota</taxon>
        <taxon>Cyanophyceae</taxon>
        <taxon>Oscillatoriophycideae</taxon>
        <taxon>Chroococcales</taxon>
        <taxon>Aphanothecaceae</taxon>
        <taxon>Gloeothece</taxon>
        <taxon>Gloeothece verrucosa</taxon>
    </lineage>
</organism>
<dbReference type="InterPro" id="IPR000073">
    <property type="entry name" value="AB_hydrolase_1"/>
</dbReference>
<reference evidence="3" key="1">
    <citation type="journal article" date="2011" name="MBio">
        <title>Novel metabolic attributes of the genus Cyanothece, comprising a group of unicellular nitrogen-fixing Cyanobacteria.</title>
        <authorList>
            <person name="Bandyopadhyay A."/>
            <person name="Elvitigala T."/>
            <person name="Welsh E."/>
            <person name="Stockel J."/>
            <person name="Liberton M."/>
            <person name="Min H."/>
            <person name="Sherman L.A."/>
            <person name="Pakrasi H.B."/>
        </authorList>
    </citation>
    <scope>NUCLEOTIDE SEQUENCE [LARGE SCALE GENOMIC DNA]</scope>
    <source>
        <strain evidence="3">PCC 7822</strain>
    </source>
</reference>
<dbReference type="EMBL" id="CP002198">
    <property type="protein sequence ID" value="ADN16966.1"/>
    <property type="molecule type" value="Genomic_DNA"/>
</dbReference>
<dbReference type="STRING" id="497965.Cyan7822_5079"/>
<dbReference type="eggNOG" id="COG2267">
    <property type="taxonomic scope" value="Bacteria"/>
</dbReference>
<dbReference type="OrthoDB" id="9806902at2"/>
<proteinExistence type="predicted"/>
<dbReference type="HOGENOM" id="CLU_026209_7_2_3"/>
<keyword evidence="3" id="KW-1185">Reference proteome</keyword>
<dbReference type="Pfam" id="PF12146">
    <property type="entry name" value="Hydrolase_4"/>
    <property type="match status" value="1"/>
</dbReference>
<dbReference type="InterPro" id="IPR051044">
    <property type="entry name" value="MAG_DAG_Lipase"/>
</dbReference>
<dbReference type="AlphaFoldDB" id="E0UJE8"/>
<keyword evidence="2" id="KW-0378">Hydrolase</keyword>
<dbReference type="SUPFAM" id="SSF53474">
    <property type="entry name" value="alpha/beta-Hydrolases"/>
    <property type="match status" value="1"/>
</dbReference>
<feature type="domain" description="Serine aminopeptidase S33" evidence="1">
    <location>
        <begin position="27"/>
        <end position="260"/>
    </location>
</feature>